<name>A0A0A9CHR5_ARUDO</name>
<organism evidence="1">
    <name type="scientific">Arundo donax</name>
    <name type="common">Giant reed</name>
    <name type="synonym">Donax arundinaceus</name>
    <dbReference type="NCBI Taxonomy" id="35708"/>
    <lineage>
        <taxon>Eukaryota</taxon>
        <taxon>Viridiplantae</taxon>
        <taxon>Streptophyta</taxon>
        <taxon>Embryophyta</taxon>
        <taxon>Tracheophyta</taxon>
        <taxon>Spermatophyta</taxon>
        <taxon>Magnoliopsida</taxon>
        <taxon>Liliopsida</taxon>
        <taxon>Poales</taxon>
        <taxon>Poaceae</taxon>
        <taxon>PACMAD clade</taxon>
        <taxon>Arundinoideae</taxon>
        <taxon>Arundineae</taxon>
        <taxon>Arundo</taxon>
    </lineage>
</organism>
<dbReference type="EMBL" id="GBRH01223892">
    <property type="protein sequence ID" value="JAD74003.1"/>
    <property type="molecule type" value="Transcribed_RNA"/>
</dbReference>
<protein>
    <submittedName>
        <fullName evidence="1">Uncharacterized protein</fullName>
    </submittedName>
</protein>
<evidence type="ECO:0000313" key="1">
    <source>
        <dbReference type="EMBL" id="JAD74003.1"/>
    </source>
</evidence>
<sequence>MRSVMSYCAPPGDDTGEMDAPMAMRELVCTNPGHSAL</sequence>
<proteinExistence type="predicted"/>
<reference evidence="1" key="1">
    <citation type="submission" date="2014-09" db="EMBL/GenBank/DDBJ databases">
        <authorList>
            <person name="Magalhaes I.L.F."/>
            <person name="Oliveira U."/>
            <person name="Santos F.R."/>
            <person name="Vidigal T.H.D.A."/>
            <person name="Brescovit A.D."/>
            <person name="Santos A.J."/>
        </authorList>
    </citation>
    <scope>NUCLEOTIDE SEQUENCE</scope>
    <source>
        <tissue evidence="1">Shoot tissue taken approximately 20 cm above the soil surface</tissue>
    </source>
</reference>
<dbReference type="AlphaFoldDB" id="A0A0A9CHR5"/>
<accession>A0A0A9CHR5</accession>
<reference evidence="1" key="2">
    <citation type="journal article" date="2015" name="Data Brief">
        <title>Shoot transcriptome of the giant reed, Arundo donax.</title>
        <authorList>
            <person name="Barrero R.A."/>
            <person name="Guerrero F.D."/>
            <person name="Moolhuijzen P."/>
            <person name="Goolsby J.A."/>
            <person name="Tidwell J."/>
            <person name="Bellgard S.E."/>
            <person name="Bellgard M.I."/>
        </authorList>
    </citation>
    <scope>NUCLEOTIDE SEQUENCE</scope>
    <source>
        <tissue evidence="1">Shoot tissue taken approximately 20 cm above the soil surface</tissue>
    </source>
</reference>